<evidence type="ECO:0000313" key="2">
    <source>
        <dbReference type="EMBL" id="GFR85879.1"/>
    </source>
</evidence>
<accession>A0AAV4GK79</accession>
<gene>
    <name evidence="2" type="ORF">ElyMa_004185700</name>
</gene>
<proteinExistence type="predicted"/>
<keyword evidence="3" id="KW-1185">Reference proteome</keyword>
<feature type="region of interest" description="Disordered" evidence="1">
    <location>
        <begin position="25"/>
        <end position="71"/>
    </location>
</feature>
<dbReference type="AlphaFoldDB" id="A0AAV4GK79"/>
<dbReference type="Proteomes" id="UP000762676">
    <property type="component" value="Unassembled WGS sequence"/>
</dbReference>
<name>A0AAV4GK79_9GAST</name>
<protein>
    <submittedName>
        <fullName evidence="2">Uncharacterized protein</fullName>
    </submittedName>
</protein>
<evidence type="ECO:0000256" key="1">
    <source>
        <dbReference type="SAM" id="MobiDB-lite"/>
    </source>
</evidence>
<sequence>MLQNSGDAFKTLTKLRLALQERLSSARKTGTIQRAEEAHCSQGDEGLGADIMESLQQPGDGQQEADQRETPAYQVEAIKLKLPPQQIYPKLEVALKAKITTRAPRFDDRTGTDKRQHG</sequence>
<dbReference type="EMBL" id="BMAT01008473">
    <property type="protein sequence ID" value="GFR85879.1"/>
    <property type="molecule type" value="Genomic_DNA"/>
</dbReference>
<comment type="caution">
    <text evidence="2">The sequence shown here is derived from an EMBL/GenBank/DDBJ whole genome shotgun (WGS) entry which is preliminary data.</text>
</comment>
<organism evidence="2 3">
    <name type="scientific">Elysia marginata</name>
    <dbReference type="NCBI Taxonomy" id="1093978"/>
    <lineage>
        <taxon>Eukaryota</taxon>
        <taxon>Metazoa</taxon>
        <taxon>Spiralia</taxon>
        <taxon>Lophotrochozoa</taxon>
        <taxon>Mollusca</taxon>
        <taxon>Gastropoda</taxon>
        <taxon>Heterobranchia</taxon>
        <taxon>Euthyneura</taxon>
        <taxon>Panpulmonata</taxon>
        <taxon>Sacoglossa</taxon>
        <taxon>Placobranchoidea</taxon>
        <taxon>Plakobranchidae</taxon>
        <taxon>Elysia</taxon>
    </lineage>
</organism>
<evidence type="ECO:0000313" key="3">
    <source>
        <dbReference type="Proteomes" id="UP000762676"/>
    </source>
</evidence>
<reference evidence="2 3" key="1">
    <citation type="journal article" date="2021" name="Elife">
        <title>Chloroplast acquisition without the gene transfer in kleptoplastic sea slugs, Plakobranchus ocellatus.</title>
        <authorList>
            <person name="Maeda T."/>
            <person name="Takahashi S."/>
            <person name="Yoshida T."/>
            <person name="Shimamura S."/>
            <person name="Takaki Y."/>
            <person name="Nagai Y."/>
            <person name="Toyoda A."/>
            <person name="Suzuki Y."/>
            <person name="Arimoto A."/>
            <person name="Ishii H."/>
            <person name="Satoh N."/>
            <person name="Nishiyama T."/>
            <person name="Hasebe M."/>
            <person name="Maruyama T."/>
            <person name="Minagawa J."/>
            <person name="Obokata J."/>
            <person name="Shigenobu S."/>
        </authorList>
    </citation>
    <scope>NUCLEOTIDE SEQUENCE [LARGE SCALE GENOMIC DNA]</scope>
</reference>